<gene>
    <name evidence="2" type="ORF">US96_C0006G0011</name>
</gene>
<reference evidence="2" key="1">
    <citation type="journal article" date="2015" name="Nature">
        <title>rRNA introns, odd ribosomes, and small enigmatic genomes across a large radiation of phyla.</title>
        <authorList>
            <person name="Brown C.T."/>
            <person name="Hug L.A."/>
            <person name="Thomas B.C."/>
            <person name="Sharon I."/>
            <person name="Castelle C.J."/>
            <person name="Singh A."/>
            <person name="Wilkins M.J."/>
            <person name="Williams K.H."/>
            <person name="Banfield J.F."/>
        </authorList>
    </citation>
    <scope>NUCLEOTIDE SEQUENCE [LARGE SCALE GENOMIC DNA]</scope>
</reference>
<name>A0A0G0MPW3_9BACT</name>
<dbReference type="EMBL" id="LBUZ01000006">
    <property type="protein sequence ID" value="KKQ75699.1"/>
    <property type="molecule type" value="Genomic_DNA"/>
</dbReference>
<comment type="caution">
    <text evidence="2">The sequence shown here is derived from an EMBL/GenBank/DDBJ whole genome shotgun (WGS) entry which is preliminary data.</text>
</comment>
<dbReference type="InterPro" id="IPR001173">
    <property type="entry name" value="Glyco_trans_2-like"/>
</dbReference>
<keyword evidence="2" id="KW-0808">Transferase</keyword>
<evidence type="ECO:0000313" key="2">
    <source>
        <dbReference type="EMBL" id="KKQ75699.1"/>
    </source>
</evidence>
<dbReference type="AlphaFoldDB" id="A0A0G0MPW3"/>
<feature type="domain" description="Glycosyltransferase 2-like" evidence="1">
    <location>
        <begin position="8"/>
        <end position="134"/>
    </location>
</feature>
<dbReference type="Pfam" id="PF00535">
    <property type="entry name" value="Glycos_transf_2"/>
    <property type="match status" value="1"/>
</dbReference>
<evidence type="ECO:0000259" key="1">
    <source>
        <dbReference type="Pfam" id="PF00535"/>
    </source>
</evidence>
<dbReference type="Proteomes" id="UP000034181">
    <property type="component" value="Unassembled WGS sequence"/>
</dbReference>
<dbReference type="Gene3D" id="3.90.550.10">
    <property type="entry name" value="Spore Coat Polysaccharide Biosynthesis Protein SpsA, Chain A"/>
    <property type="match status" value="1"/>
</dbReference>
<dbReference type="GO" id="GO:0016740">
    <property type="term" value="F:transferase activity"/>
    <property type="evidence" value="ECO:0007669"/>
    <property type="project" value="UniProtKB-KW"/>
</dbReference>
<proteinExistence type="predicted"/>
<dbReference type="PANTHER" id="PTHR43630:SF2">
    <property type="entry name" value="GLYCOSYLTRANSFERASE"/>
    <property type="match status" value="1"/>
</dbReference>
<accession>A0A0G0MPW3</accession>
<dbReference type="InterPro" id="IPR029044">
    <property type="entry name" value="Nucleotide-diphossugar_trans"/>
</dbReference>
<organism evidence="2">
    <name type="scientific">Candidatus Woesebacteria bacterium GW2011_GWB1_38_5b</name>
    <dbReference type="NCBI Taxonomy" id="1618569"/>
    <lineage>
        <taxon>Bacteria</taxon>
        <taxon>Candidatus Woeseibacteriota</taxon>
    </lineage>
</organism>
<sequence length="277" mass="32377">MKIWAHTIVKNEDKYVWFSIMSVIYYVDKVLIYDTGSSDKTIHIIREIMRQHPKKIIFREVGEKNVNEFTRVSQQMIMETKADWALILDGDEVWWRESIEEVISLINAQPLETIVSKYYSIAGDIYHYQEDYLGKYNIDNKTGHLNIRAMSLKIPGLNFSKPHGQRGVCDGDGILIQNRSAKLRYHQKEASYLHFTNLKRSTTGDKLVAKRSFKYKHIQGLPFPGDFYYPEVFFINRPGIVPSPWIKRNLVYELKAKIEQPLRAFKNISGLFSKSGY</sequence>
<dbReference type="PANTHER" id="PTHR43630">
    <property type="entry name" value="POLY-BETA-1,6-N-ACETYL-D-GLUCOSAMINE SYNTHASE"/>
    <property type="match status" value="1"/>
</dbReference>
<protein>
    <submittedName>
        <fullName evidence="2">Glycosyl transferase family 2</fullName>
    </submittedName>
</protein>
<dbReference type="SUPFAM" id="SSF53448">
    <property type="entry name" value="Nucleotide-diphospho-sugar transferases"/>
    <property type="match status" value="1"/>
</dbReference>